<evidence type="ECO:0000313" key="1">
    <source>
        <dbReference type="EMBL" id="GIH44324.1"/>
    </source>
</evidence>
<keyword evidence="2" id="KW-1185">Reference proteome</keyword>
<accession>A0ABQ4GB55</accession>
<name>A0ABQ4GB55_9ACTN</name>
<dbReference type="Pfam" id="PF07366">
    <property type="entry name" value="SnoaL"/>
    <property type="match status" value="1"/>
</dbReference>
<reference evidence="1 2" key="1">
    <citation type="submission" date="2021-01" db="EMBL/GenBank/DDBJ databases">
        <title>Whole genome shotgun sequence of Microbispora corallina NBRC 16416.</title>
        <authorList>
            <person name="Komaki H."/>
            <person name="Tamura T."/>
        </authorList>
    </citation>
    <scope>NUCLEOTIDE SEQUENCE [LARGE SCALE GENOMIC DNA]</scope>
    <source>
        <strain evidence="1 2">NBRC 16416</strain>
    </source>
</reference>
<comment type="caution">
    <text evidence="1">The sequence shown here is derived from an EMBL/GenBank/DDBJ whole genome shotgun (WGS) entry which is preliminary data.</text>
</comment>
<dbReference type="SUPFAM" id="SSF54427">
    <property type="entry name" value="NTF2-like"/>
    <property type="match status" value="1"/>
</dbReference>
<gene>
    <name evidence="1" type="ORF">Mco01_73240</name>
</gene>
<dbReference type="EMBL" id="BOOC01000056">
    <property type="protein sequence ID" value="GIH44324.1"/>
    <property type="molecule type" value="Genomic_DNA"/>
</dbReference>
<proteinExistence type="predicted"/>
<dbReference type="InterPro" id="IPR009959">
    <property type="entry name" value="Cyclase_SnoaL-like"/>
</dbReference>
<protein>
    <submittedName>
        <fullName evidence="1">Uncharacterized protein</fullName>
    </submittedName>
</protein>
<dbReference type="InterPro" id="IPR032710">
    <property type="entry name" value="NTF2-like_dom_sf"/>
</dbReference>
<dbReference type="Gene3D" id="3.10.450.50">
    <property type="match status" value="1"/>
</dbReference>
<organism evidence="1 2">
    <name type="scientific">Microbispora corallina</name>
    <dbReference type="NCBI Taxonomy" id="83302"/>
    <lineage>
        <taxon>Bacteria</taxon>
        <taxon>Bacillati</taxon>
        <taxon>Actinomycetota</taxon>
        <taxon>Actinomycetes</taxon>
        <taxon>Streptosporangiales</taxon>
        <taxon>Streptosporangiaceae</taxon>
        <taxon>Microbispora</taxon>
    </lineage>
</organism>
<sequence length="147" mass="16456">MSDYWSIKRGLAEAINSHDLHRVLEAFSPDAVVVSPSGVAEGHEQIAWLYEQTFKSFPDYHLTPWFEAVGCQAPMMVEWTATGTHLGPLLLPDGRELQGTGRPITLRGTCASFVEDGRIKTHREYYDQLELYTQLGMCLTEARPTAA</sequence>
<dbReference type="RefSeq" id="WP_204061324.1">
    <property type="nucleotide sequence ID" value="NZ_BAAAGP010000047.1"/>
</dbReference>
<evidence type="ECO:0000313" key="2">
    <source>
        <dbReference type="Proteomes" id="UP000603904"/>
    </source>
</evidence>
<dbReference type="Proteomes" id="UP000603904">
    <property type="component" value="Unassembled WGS sequence"/>
</dbReference>